<proteinExistence type="predicted"/>
<dbReference type="Proteomes" id="UP000050836">
    <property type="component" value="Unassembled WGS sequence"/>
</dbReference>
<gene>
    <name evidence="2" type="ORF">ARC78_07330</name>
</gene>
<evidence type="ECO:0000313" key="2">
    <source>
        <dbReference type="EMBL" id="KRG43427.1"/>
    </source>
</evidence>
<dbReference type="InterPro" id="IPR025311">
    <property type="entry name" value="DUF4166"/>
</dbReference>
<name>A0A0R0AT98_9GAMM</name>
<keyword evidence="3" id="KW-1185">Reference proteome</keyword>
<reference evidence="2 3" key="1">
    <citation type="submission" date="2015-10" db="EMBL/GenBank/DDBJ databases">
        <title>Genome sequencing and analysis of members of genus Stenotrophomonas.</title>
        <authorList>
            <person name="Patil P.P."/>
            <person name="Midha S."/>
            <person name="Patil P.B."/>
        </authorList>
    </citation>
    <scope>NUCLEOTIDE SEQUENCE [LARGE SCALE GENOMIC DNA]</scope>
    <source>
        <strain evidence="2 3">JCM 9942</strain>
    </source>
</reference>
<evidence type="ECO:0000259" key="1">
    <source>
        <dbReference type="Pfam" id="PF13761"/>
    </source>
</evidence>
<dbReference type="AlphaFoldDB" id="A0A0R0AT98"/>
<evidence type="ECO:0000313" key="3">
    <source>
        <dbReference type="Proteomes" id="UP000050836"/>
    </source>
</evidence>
<organism evidence="2 3">
    <name type="scientific">Stenotrophomonas pictorum JCM 9942</name>
    <dbReference type="NCBI Taxonomy" id="1236960"/>
    <lineage>
        <taxon>Bacteria</taxon>
        <taxon>Pseudomonadati</taxon>
        <taxon>Pseudomonadota</taxon>
        <taxon>Gammaproteobacteria</taxon>
        <taxon>Lysobacterales</taxon>
        <taxon>Lysobacteraceae</taxon>
        <taxon>Stenotrophomonas</taxon>
    </lineage>
</organism>
<sequence>MNVPLFAQVLGSAFEQLSPQLRALHSVRDRQRWSGQGDVMRGSHWLVAPCAWLARLPPTSTVPVAVEFVVDADGECWRRRFGPARMHSRLWQRGGRLFEQLGAVRFRFGLSESAGQILWRVERAWAFGLLPLPARWFAQVHCREREQAGRYEFLVDVSMPLIGRLIRYEGWLLPDTDAH</sequence>
<accession>A0A0R0AT98</accession>
<feature type="domain" description="DUF4166" evidence="1">
    <location>
        <begin position="17"/>
        <end position="172"/>
    </location>
</feature>
<comment type="caution">
    <text evidence="2">The sequence shown here is derived from an EMBL/GenBank/DDBJ whole genome shotgun (WGS) entry which is preliminary data.</text>
</comment>
<protein>
    <recommendedName>
        <fullName evidence="1">DUF4166 domain-containing protein</fullName>
    </recommendedName>
</protein>
<dbReference type="Pfam" id="PF13761">
    <property type="entry name" value="DUF4166"/>
    <property type="match status" value="1"/>
</dbReference>
<dbReference type="EMBL" id="LLXS01000013">
    <property type="protein sequence ID" value="KRG43427.1"/>
    <property type="molecule type" value="Genomic_DNA"/>
</dbReference>